<dbReference type="AlphaFoldDB" id="A0A7J7G6Z4"/>
<proteinExistence type="predicted"/>
<feature type="compositionally biased region" description="Basic residues" evidence="1">
    <location>
        <begin position="1"/>
        <end position="10"/>
    </location>
</feature>
<accession>A0A7J7G6Z4</accession>
<reference evidence="3" key="1">
    <citation type="journal article" date="2020" name="Nat. Commun.">
        <title>Genome assembly of wild tea tree DASZ reveals pedigree and selection history of tea varieties.</title>
        <authorList>
            <person name="Zhang W."/>
            <person name="Zhang Y."/>
            <person name="Qiu H."/>
            <person name="Guo Y."/>
            <person name="Wan H."/>
            <person name="Zhang X."/>
            <person name="Scossa F."/>
            <person name="Alseekh S."/>
            <person name="Zhang Q."/>
            <person name="Wang P."/>
            <person name="Xu L."/>
            <person name="Schmidt M.H."/>
            <person name="Jia X."/>
            <person name="Li D."/>
            <person name="Zhu A."/>
            <person name="Guo F."/>
            <person name="Chen W."/>
            <person name="Ni D."/>
            <person name="Usadel B."/>
            <person name="Fernie A.R."/>
            <person name="Wen W."/>
        </authorList>
    </citation>
    <scope>NUCLEOTIDE SEQUENCE [LARGE SCALE GENOMIC DNA]</scope>
    <source>
        <strain evidence="3">cv. G240</strain>
    </source>
</reference>
<evidence type="ECO:0000313" key="3">
    <source>
        <dbReference type="Proteomes" id="UP000593564"/>
    </source>
</evidence>
<evidence type="ECO:0000256" key="1">
    <source>
        <dbReference type="SAM" id="MobiDB-lite"/>
    </source>
</evidence>
<gene>
    <name evidence="2" type="ORF">HYC85_026327</name>
</gene>
<sequence length="133" mass="14766">MESDPKRRKLDHPTLSRRTASLQGIEKDTVATSMNSPTVQVAQSSNTHFRIQQAKNYAVAQARQEGCMANFRIFDSPFGNFLVPVSNWRINIRSCSSVDSKEFEPEALVDSGVAHRKDNSKVNTGIGNLRITG</sequence>
<keyword evidence="3" id="KW-1185">Reference proteome</keyword>
<dbReference type="EMBL" id="JACBKZ010000013">
    <property type="protein sequence ID" value="KAF5935198.1"/>
    <property type="molecule type" value="Genomic_DNA"/>
</dbReference>
<reference evidence="2 3" key="2">
    <citation type="submission" date="2020-07" db="EMBL/GenBank/DDBJ databases">
        <title>Genome assembly of wild tea tree DASZ reveals pedigree and selection history of tea varieties.</title>
        <authorList>
            <person name="Zhang W."/>
        </authorList>
    </citation>
    <scope>NUCLEOTIDE SEQUENCE [LARGE SCALE GENOMIC DNA]</scope>
    <source>
        <strain evidence="3">cv. G240</strain>
        <tissue evidence="2">Leaf</tissue>
    </source>
</reference>
<name>A0A7J7G6Z4_CAMSI</name>
<feature type="region of interest" description="Disordered" evidence="1">
    <location>
        <begin position="1"/>
        <end position="21"/>
    </location>
</feature>
<dbReference type="PANTHER" id="PTHR48205">
    <property type="entry name" value="OS01G0742766 PROTEIN"/>
    <property type="match status" value="1"/>
</dbReference>
<organism evidence="2 3">
    <name type="scientific">Camellia sinensis</name>
    <name type="common">Tea plant</name>
    <name type="synonym">Thea sinensis</name>
    <dbReference type="NCBI Taxonomy" id="4442"/>
    <lineage>
        <taxon>Eukaryota</taxon>
        <taxon>Viridiplantae</taxon>
        <taxon>Streptophyta</taxon>
        <taxon>Embryophyta</taxon>
        <taxon>Tracheophyta</taxon>
        <taxon>Spermatophyta</taxon>
        <taxon>Magnoliopsida</taxon>
        <taxon>eudicotyledons</taxon>
        <taxon>Gunneridae</taxon>
        <taxon>Pentapetalae</taxon>
        <taxon>asterids</taxon>
        <taxon>Ericales</taxon>
        <taxon>Theaceae</taxon>
        <taxon>Camellia</taxon>
    </lineage>
</organism>
<protein>
    <submittedName>
        <fullName evidence="2">Uncharacterized protein</fullName>
    </submittedName>
</protein>
<dbReference type="PANTHER" id="PTHR48205:SF1">
    <property type="entry name" value="OS01G0742766 PROTEIN"/>
    <property type="match status" value="1"/>
</dbReference>
<comment type="caution">
    <text evidence="2">The sequence shown here is derived from an EMBL/GenBank/DDBJ whole genome shotgun (WGS) entry which is preliminary data.</text>
</comment>
<dbReference type="Proteomes" id="UP000593564">
    <property type="component" value="Unassembled WGS sequence"/>
</dbReference>
<evidence type="ECO:0000313" key="2">
    <source>
        <dbReference type="EMBL" id="KAF5935198.1"/>
    </source>
</evidence>